<dbReference type="EMBL" id="CP088280">
    <property type="protein sequence ID" value="UGX98705.1"/>
    <property type="molecule type" value="Genomic_DNA"/>
</dbReference>
<evidence type="ECO:0000313" key="3">
    <source>
        <dbReference type="Proteomes" id="UP000564836"/>
    </source>
</evidence>
<reference evidence="2 3" key="3">
    <citation type="journal article" date="2022" name="Int. J. Syst. Evol. Microbiol.">
        <title>Strains of Bradyrhizobium barranii sp. nov. associated with legumes native to Canada are symbionts of soybeans and belong to different subspecies (subsp. barranii subsp. nov. and subsp. apii subsp. nov.) and symbiovars (sv. glycinearum and sv. septentrionale).</title>
        <authorList>
            <person name="Bromfield E.S.P."/>
            <person name="Cloutier S."/>
            <person name="Wasai-Hara S."/>
            <person name="Minamisawa K."/>
        </authorList>
    </citation>
    <scope>NUCLEOTIDE SEQUENCE [LARGE SCALE GENOMIC DNA]</scope>
    <source>
        <strain evidence="2 3">323S2</strain>
    </source>
</reference>
<name>A0A7Z0QH91_9BRAD</name>
<evidence type="ECO:0000313" key="1">
    <source>
        <dbReference type="EMBL" id="NYY94449.1"/>
    </source>
</evidence>
<reference evidence="2 3" key="1">
    <citation type="journal article" date="2017" name="Syst. Appl. Microbiol.">
        <title>Soybeans inoculated with root zone soils of Canadian native legumes harbour diverse and novel Bradyrhizobium spp. that possess agricultural potential.</title>
        <authorList>
            <person name="Bromfield E.S.P."/>
            <person name="Cloutier S."/>
            <person name="Tambong J.T."/>
            <person name="Tran Thi T.V."/>
        </authorList>
    </citation>
    <scope>NUCLEOTIDE SEQUENCE [LARGE SCALE GENOMIC DNA]</scope>
    <source>
        <strain evidence="2 3">323S2</strain>
    </source>
</reference>
<dbReference type="RefSeq" id="WP_166352989.1">
    <property type="nucleotide sequence ID" value="NZ_CP088280.1"/>
</dbReference>
<evidence type="ECO:0000313" key="2">
    <source>
        <dbReference type="EMBL" id="UGX98705.1"/>
    </source>
</evidence>
<proteinExistence type="predicted"/>
<organism evidence="1">
    <name type="scientific">Bradyrhizobium barranii subsp. barranii</name>
    <dbReference type="NCBI Taxonomy" id="2823807"/>
    <lineage>
        <taxon>Bacteria</taxon>
        <taxon>Pseudomonadati</taxon>
        <taxon>Pseudomonadota</taxon>
        <taxon>Alphaproteobacteria</taxon>
        <taxon>Hyphomicrobiales</taxon>
        <taxon>Nitrobacteraceae</taxon>
        <taxon>Bradyrhizobium</taxon>
        <taxon>Bradyrhizobium barranii</taxon>
    </lineage>
</organism>
<dbReference type="Proteomes" id="UP000564836">
    <property type="component" value="Chromosome"/>
</dbReference>
<sequence>MVSALIANSGHTFTVVRYAQDCAKIIRDLGPKLDDLAYMASLYPHGKQMSPKPKFAWGFHHLDLLIHEAVAPVNLILKDGWN</sequence>
<reference evidence="1" key="2">
    <citation type="submission" date="2020-06" db="EMBL/GenBank/DDBJ databases">
        <title>Whole Genome Sequence of Bradyrhizobium sp. Strain 323S2.</title>
        <authorList>
            <person name="Bromfield E.S.P."/>
        </authorList>
    </citation>
    <scope>NUCLEOTIDE SEQUENCE [LARGE SCALE GENOMIC DNA]</scope>
    <source>
        <strain evidence="1">323S2</strain>
    </source>
</reference>
<gene>
    <name evidence="2" type="ORF">G6321_00027765</name>
    <name evidence="1" type="ORF">G6321_40470</name>
</gene>
<protein>
    <submittedName>
        <fullName evidence="1">Uncharacterized protein</fullName>
    </submittedName>
</protein>
<dbReference type="AlphaFoldDB" id="A0A7Z0QH91"/>
<dbReference type="EMBL" id="JACBFH010000001">
    <property type="protein sequence ID" value="NYY94449.1"/>
    <property type="molecule type" value="Genomic_DNA"/>
</dbReference>
<accession>A0A7Z0QH91</accession>